<dbReference type="InterPro" id="IPR039261">
    <property type="entry name" value="FNR_nucleotide-bd"/>
</dbReference>
<proteinExistence type="predicted"/>
<evidence type="ECO:0000259" key="14">
    <source>
        <dbReference type="PROSITE" id="PS51384"/>
    </source>
</evidence>
<organism evidence="15 16">
    <name type="scientific">Achlya hypogyna</name>
    <name type="common">Oomycete</name>
    <name type="synonym">Protoachlya hypogyna</name>
    <dbReference type="NCBI Taxonomy" id="1202772"/>
    <lineage>
        <taxon>Eukaryota</taxon>
        <taxon>Sar</taxon>
        <taxon>Stramenopiles</taxon>
        <taxon>Oomycota</taxon>
        <taxon>Saprolegniomycetes</taxon>
        <taxon>Saprolegniales</taxon>
        <taxon>Achlyaceae</taxon>
        <taxon>Achlya</taxon>
    </lineage>
</organism>
<dbReference type="InterPro" id="IPR017927">
    <property type="entry name" value="FAD-bd_FR_type"/>
</dbReference>
<keyword evidence="7" id="KW-0274">FAD</keyword>
<dbReference type="FunFam" id="3.40.50.80:FF:000001">
    <property type="entry name" value="NADPH--cytochrome P450 reductase 1"/>
    <property type="match status" value="1"/>
</dbReference>
<dbReference type="GO" id="GO:0030586">
    <property type="term" value="F:[methionine synthase] reductase (NADPH) activity"/>
    <property type="evidence" value="ECO:0007669"/>
    <property type="project" value="UniProtKB-EC"/>
</dbReference>
<keyword evidence="3" id="KW-0028">Amino-acid biosynthesis</keyword>
<feature type="domain" description="Flavodoxin-like" evidence="13">
    <location>
        <begin position="8"/>
        <end position="153"/>
    </location>
</feature>
<dbReference type="GO" id="GO:0050660">
    <property type="term" value="F:flavin adenine dinucleotide binding"/>
    <property type="evidence" value="ECO:0007669"/>
    <property type="project" value="TreeGrafter"/>
</dbReference>
<dbReference type="GO" id="GO:0005829">
    <property type="term" value="C:cytosol"/>
    <property type="evidence" value="ECO:0007669"/>
    <property type="project" value="TreeGrafter"/>
</dbReference>
<dbReference type="SUPFAM" id="SSF63380">
    <property type="entry name" value="Riboflavin synthase domain-like"/>
    <property type="match status" value="1"/>
</dbReference>
<dbReference type="PANTHER" id="PTHR19384">
    <property type="entry name" value="NITRIC OXIDE SYNTHASE-RELATED"/>
    <property type="match status" value="1"/>
</dbReference>
<evidence type="ECO:0000256" key="12">
    <source>
        <dbReference type="ARBA" id="ARBA00040659"/>
    </source>
</evidence>
<evidence type="ECO:0000259" key="13">
    <source>
        <dbReference type="PROSITE" id="PS50902"/>
    </source>
</evidence>
<dbReference type="InterPro" id="IPR001094">
    <property type="entry name" value="Flavdoxin-like"/>
</dbReference>
<evidence type="ECO:0000256" key="6">
    <source>
        <dbReference type="ARBA" id="ARBA00022691"/>
    </source>
</evidence>
<dbReference type="GO" id="GO:0050667">
    <property type="term" value="P:homocysteine metabolic process"/>
    <property type="evidence" value="ECO:0007669"/>
    <property type="project" value="TreeGrafter"/>
</dbReference>
<dbReference type="InterPro" id="IPR023173">
    <property type="entry name" value="NADPH_Cyt_P450_Rdtase_alpha"/>
</dbReference>
<comment type="cofactor">
    <cofactor evidence="1">
        <name>FMN</name>
        <dbReference type="ChEBI" id="CHEBI:58210"/>
    </cofactor>
</comment>
<keyword evidence="6" id="KW-0949">S-adenosyl-L-methionine</keyword>
<evidence type="ECO:0000256" key="9">
    <source>
        <dbReference type="ARBA" id="ARBA00023002"/>
    </source>
</evidence>
<evidence type="ECO:0000256" key="3">
    <source>
        <dbReference type="ARBA" id="ARBA00022605"/>
    </source>
</evidence>
<keyword evidence="5" id="KW-0288">FMN</keyword>
<dbReference type="EC" id="1.16.1.8" evidence="11"/>
<keyword evidence="9" id="KW-0560">Oxidoreductase</keyword>
<dbReference type="InterPro" id="IPR003097">
    <property type="entry name" value="CysJ-like_FAD-binding"/>
</dbReference>
<dbReference type="InterPro" id="IPR029039">
    <property type="entry name" value="Flavoprotein-like_sf"/>
</dbReference>
<dbReference type="PRINTS" id="PR00369">
    <property type="entry name" value="FLAVODOXIN"/>
</dbReference>
<dbReference type="STRING" id="1202772.A0A1V9Z6Z9"/>
<gene>
    <name evidence="15" type="ORF">ACHHYP_02273</name>
</gene>
<sequence>MVDASKPLYVFYGSQTGCAESIAERLQSDAIERNINCPEVRPLDAFEKSGVLQAANATVVIVCSTTGNGDPPGNAEKFWRFIKKRAHPATLLANLEFTVLGLGDTNYDKFCHMGKSIFRRMKDLGAVSFYDLGCADEAMGLEDSVEPWIDGFWPALVGVISSSQPPAPSATAPTPVDAVVSLVQAMDTVSLAPSLPSLPYLTSFTNMFGTATQVPDTAKLPRLAEPSFAVSLLAPTDAIAATVAQVATDTLYSAASPFPATIAAARYLTTPASADRQVLALDLDISGSGATYVPGDVVGINCPNDAAVVDYLIQRLQLSAFQHHRVQIAPVASAKKKVAGMPFPPSATLRDIFSTQLDLAALPKKATLRGLAVHCLDADERARLFKEGAADFKRFVDDQYLSIPEVLALFQSCHPPLDVMLSLVPRLSPRYYSVASSPLVAPSHVTVAFTVVRYTQHGVPRTGLCSTWLHALAQPLLAGATSSATVPLFFKPATDFVLPEDPELPLVLVGPGTGVAPFVGFLQHRAAQNATTPMHLFFGCRRRDHDFLFQEELEQFAATGTLTSLAVAFSRAKEEKHYVQHDVVRDGAVVYRRLALENGRVYVCGDGMHMAKDVHEALVSVFETHGGLTRDEADARLKQLTAEMRYVRDIWC</sequence>
<accession>A0A1V9Z6Z9</accession>
<evidence type="ECO:0000313" key="16">
    <source>
        <dbReference type="Proteomes" id="UP000243579"/>
    </source>
</evidence>
<dbReference type="GO" id="GO:0009086">
    <property type="term" value="P:methionine biosynthetic process"/>
    <property type="evidence" value="ECO:0007669"/>
    <property type="project" value="UniProtKB-KW"/>
</dbReference>
<dbReference type="OrthoDB" id="1856718at2759"/>
<dbReference type="Pfam" id="PF00175">
    <property type="entry name" value="NAD_binding_1"/>
    <property type="match status" value="1"/>
</dbReference>
<comment type="cofactor">
    <cofactor evidence="2">
        <name>FAD</name>
        <dbReference type="ChEBI" id="CHEBI:57692"/>
    </cofactor>
</comment>
<dbReference type="Gene3D" id="3.40.50.360">
    <property type="match status" value="1"/>
</dbReference>
<dbReference type="FunFam" id="1.20.990.10:FF:000007">
    <property type="entry name" value="Methionine synthase reductase"/>
    <property type="match status" value="1"/>
</dbReference>
<keyword evidence="4" id="KW-0285">Flavoprotein</keyword>
<comment type="caution">
    <text evidence="15">The sequence shown here is derived from an EMBL/GenBank/DDBJ whole genome shotgun (WGS) entry which is preliminary data.</text>
</comment>
<evidence type="ECO:0000256" key="7">
    <source>
        <dbReference type="ARBA" id="ARBA00022827"/>
    </source>
</evidence>
<dbReference type="Pfam" id="PF00258">
    <property type="entry name" value="Flavodoxin_1"/>
    <property type="match status" value="1"/>
</dbReference>
<dbReference type="AlphaFoldDB" id="A0A1V9Z6Z9"/>
<dbReference type="GO" id="GO:0010181">
    <property type="term" value="F:FMN binding"/>
    <property type="evidence" value="ECO:0007669"/>
    <property type="project" value="InterPro"/>
</dbReference>
<protein>
    <recommendedName>
        <fullName evidence="12">Methionine synthase reductase</fullName>
        <ecNumber evidence="11">1.16.1.8</ecNumber>
    </recommendedName>
</protein>
<dbReference type="Proteomes" id="UP000243579">
    <property type="component" value="Unassembled WGS sequence"/>
</dbReference>
<dbReference type="Gene3D" id="2.40.30.10">
    <property type="entry name" value="Translation factors"/>
    <property type="match status" value="1"/>
</dbReference>
<dbReference type="InterPro" id="IPR017938">
    <property type="entry name" value="Riboflavin_synthase-like_b-brl"/>
</dbReference>
<dbReference type="PROSITE" id="PS50902">
    <property type="entry name" value="FLAVODOXIN_LIKE"/>
    <property type="match status" value="1"/>
</dbReference>
<keyword evidence="8" id="KW-0521">NADP</keyword>
<dbReference type="InterPro" id="IPR001433">
    <property type="entry name" value="OxRdtase_FAD/NAD-bd"/>
</dbReference>
<evidence type="ECO:0000313" key="15">
    <source>
        <dbReference type="EMBL" id="OQR93784.1"/>
    </source>
</evidence>
<name>A0A1V9Z6Z9_ACHHY</name>
<keyword evidence="16" id="KW-1185">Reference proteome</keyword>
<evidence type="ECO:0000256" key="11">
    <source>
        <dbReference type="ARBA" id="ARBA00039088"/>
    </source>
</evidence>
<dbReference type="FunFam" id="3.40.50.360:FF:000059">
    <property type="entry name" value="5-methyltetrahydrofolate-homocysteine methyltransferase reductase"/>
    <property type="match status" value="1"/>
</dbReference>
<dbReference type="Gene3D" id="1.20.990.10">
    <property type="entry name" value="NADPH-cytochrome p450 Reductase, Chain A, domain 3"/>
    <property type="match status" value="1"/>
</dbReference>
<dbReference type="Gene3D" id="3.40.50.80">
    <property type="entry name" value="Nucleotide-binding domain of ferredoxin-NADP reductase (FNR) module"/>
    <property type="match status" value="1"/>
</dbReference>
<evidence type="ECO:0000256" key="2">
    <source>
        <dbReference type="ARBA" id="ARBA00001974"/>
    </source>
</evidence>
<dbReference type="SUPFAM" id="SSF52218">
    <property type="entry name" value="Flavoproteins"/>
    <property type="match status" value="1"/>
</dbReference>
<feature type="domain" description="FAD-binding FR-type" evidence="14">
    <location>
        <begin position="255"/>
        <end position="499"/>
    </location>
</feature>
<reference evidence="15 16" key="1">
    <citation type="journal article" date="2014" name="Genome Biol. Evol.">
        <title>The secreted proteins of Achlya hypogyna and Thraustotheca clavata identify the ancestral oomycete secretome and reveal gene acquisitions by horizontal gene transfer.</title>
        <authorList>
            <person name="Misner I."/>
            <person name="Blouin N."/>
            <person name="Leonard G."/>
            <person name="Richards T.A."/>
            <person name="Lane C.E."/>
        </authorList>
    </citation>
    <scope>NUCLEOTIDE SEQUENCE [LARGE SCALE GENOMIC DNA]</scope>
    <source>
        <strain evidence="15 16">ATCC 48635</strain>
    </source>
</reference>
<evidence type="ECO:0000256" key="8">
    <source>
        <dbReference type="ARBA" id="ARBA00022857"/>
    </source>
</evidence>
<dbReference type="PANTHER" id="PTHR19384:SF84">
    <property type="entry name" value="METHIONINE SYNTHASE REDUCTASE"/>
    <property type="match status" value="1"/>
</dbReference>
<keyword evidence="10" id="KW-0486">Methionine biosynthesis</keyword>
<evidence type="ECO:0000256" key="10">
    <source>
        <dbReference type="ARBA" id="ARBA00023167"/>
    </source>
</evidence>
<dbReference type="Pfam" id="PF00667">
    <property type="entry name" value="FAD_binding_1"/>
    <property type="match status" value="1"/>
</dbReference>
<dbReference type="InterPro" id="IPR001709">
    <property type="entry name" value="Flavoprot_Pyr_Nucl_cyt_Rdtase"/>
</dbReference>
<evidence type="ECO:0000256" key="4">
    <source>
        <dbReference type="ARBA" id="ARBA00022630"/>
    </source>
</evidence>
<dbReference type="SUPFAM" id="SSF52343">
    <property type="entry name" value="Ferredoxin reductase-like, C-terminal NADP-linked domain"/>
    <property type="match status" value="1"/>
</dbReference>
<dbReference type="InterPro" id="IPR008254">
    <property type="entry name" value="Flavodoxin/NO_synth"/>
</dbReference>
<evidence type="ECO:0000256" key="1">
    <source>
        <dbReference type="ARBA" id="ARBA00001917"/>
    </source>
</evidence>
<evidence type="ECO:0000256" key="5">
    <source>
        <dbReference type="ARBA" id="ARBA00022643"/>
    </source>
</evidence>
<dbReference type="PRINTS" id="PR00371">
    <property type="entry name" value="FPNCR"/>
</dbReference>
<dbReference type="EMBL" id="JNBR01000396">
    <property type="protein sequence ID" value="OQR93784.1"/>
    <property type="molecule type" value="Genomic_DNA"/>
</dbReference>
<dbReference type="PROSITE" id="PS51384">
    <property type="entry name" value="FAD_FR"/>
    <property type="match status" value="1"/>
</dbReference>